<sequence length="131" mass="14853">MCSISTTDSGASNKVRPWRTILRKSCNCTVPESIPAGTIPRSYVPKKHGWPLRIVQAITKLAVAVLQYLRLDLAYMGQQRSRARARLHLIFLEAEIKRLKTLFATVTRSAGETSQRSKLWTFSRAGRRTPR</sequence>
<keyword evidence="2" id="KW-1185">Reference proteome</keyword>
<evidence type="ECO:0000313" key="2">
    <source>
        <dbReference type="Proteomes" id="UP000008065"/>
    </source>
</evidence>
<proteinExistence type="predicted"/>
<name>F8MGN6_NEUT8</name>
<accession>F8MGN6</accession>
<dbReference type="EMBL" id="GL891303">
    <property type="protein sequence ID" value="EGO58658.1"/>
    <property type="molecule type" value="Genomic_DNA"/>
</dbReference>
<dbReference type="Proteomes" id="UP000008065">
    <property type="component" value="Unassembled WGS sequence"/>
</dbReference>
<gene>
    <name evidence="1" type="ORF">NEUTE1DRAFT_108261</name>
</gene>
<dbReference type="VEuPathDB" id="FungiDB:NEUTE1DRAFT_108261"/>
<reference evidence="2" key="1">
    <citation type="journal article" date="2011" name="Genetics">
        <title>Massive changes in genome architecture accompany the transition to self-fertility in the filamentous fungus Neurospora tetrasperma.</title>
        <authorList>
            <person name="Ellison C.E."/>
            <person name="Stajich J.E."/>
            <person name="Jacobson D.J."/>
            <person name="Natvig D.O."/>
            <person name="Lapidus A."/>
            <person name="Foster B."/>
            <person name="Aerts A."/>
            <person name="Riley R."/>
            <person name="Lindquist E.A."/>
            <person name="Grigoriev I.V."/>
            <person name="Taylor J.W."/>
        </authorList>
    </citation>
    <scope>NUCLEOTIDE SEQUENCE [LARGE SCALE GENOMIC DNA]</scope>
    <source>
        <strain evidence="2">FGSC 2508 / P0657</strain>
    </source>
</reference>
<dbReference type="HOGENOM" id="CLU_1928179_0_0_1"/>
<dbReference type="RefSeq" id="XP_009848995.1">
    <property type="nucleotide sequence ID" value="XM_009850693.1"/>
</dbReference>
<evidence type="ECO:0000313" key="1">
    <source>
        <dbReference type="EMBL" id="EGO58658.1"/>
    </source>
</evidence>
<dbReference type="AlphaFoldDB" id="F8MGN6"/>
<organism evidence="1 2">
    <name type="scientific">Neurospora tetrasperma (strain FGSC 2508 / ATCC MYA-4615 / P0657)</name>
    <dbReference type="NCBI Taxonomy" id="510951"/>
    <lineage>
        <taxon>Eukaryota</taxon>
        <taxon>Fungi</taxon>
        <taxon>Dikarya</taxon>
        <taxon>Ascomycota</taxon>
        <taxon>Pezizomycotina</taxon>
        <taxon>Sordariomycetes</taxon>
        <taxon>Sordariomycetidae</taxon>
        <taxon>Sordariales</taxon>
        <taxon>Sordariaceae</taxon>
        <taxon>Neurospora</taxon>
    </lineage>
</organism>
<protein>
    <submittedName>
        <fullName evidence="1">Uncharacterized protein</fullName>
    </submittedName>
</protein>
<dbReference type="GeneID" id="20822396"/>
<dbReference type="KEGG" id="nte:NEUTE1DRAFT108261"/>